<name>K1PPE8_MAGGI</name>
<feature type="compositionally biased region" description="Polar residues" evidence="1">
    <location>
        <begin position="196"/>
        <end position="205"/>
    </location>
</feature>
<dbReference type="AlphaFoldDB" id="K1PPE8"/>
<gene>
    <name evidence="2" type="ORF">CGI_10013144</name>
</gene>
<evidence type="ECO:0000313" key="2">
    <source>
        <dbReference type="EMBL" id="EKC18340.1"/>
    </source>
</evidence>
<proteinExistence type="predicted"/>
<evidence type="ECO:0000256" key="1">
    <source>
        <dbReference type="SAM" id="MobiDB-lite"/>
    </source>
</evidence>
<organism evidence="2">
    <name type="scientific">Magallana gigas</name>
    <name type="common">Pacific oyster</name>
    <name type="synonym">Crassostrea gigas</name>
    <dbReference type="NCBI Taxonomy" id="29159"/>
    <lineage>
        <taxon>Eukaryota</taxon>
        <taxon>Metazoa</taxon>
        <taxon>Spiralia</taxon>
        <taxon>Lophotrochozoa</taxon>
        <taxon>Mollusca</taxon>
        <taxon>Bivalvia</taxon>
        <taxon>Autobranchia</taxon>
        <taxon>Pteriomorphia</taxon>
        <taxon>Ostreida</taxon>
        <taxon>Ostreoidea</taxon>
        <taxon>Ostreidae</taxon>
        <taxon>Magallana</taxon>
    </lineage>
</organism>
<dbReference type="InParanoid" id="K1PPE8"/>
<sequence>MYGSQFRHFIHLAIECHNRDGEYATDPLVQATADKYDLCIHVSKYMFYNGSTTTQLLKASPVQLSGKNRMSGKDREQLYLKLENDHYTFEKEENIRMNGDEWHDLITPIIGDEHCRVALDNTKKDTSAFPSLRELDAGFGSDPKGDVDLKNSKKINVKIFLDENQKGQMEEKFPENLVSQEQEPPISLKKAKNPVDSKNGSGTEQNRNKDDSYTTANADPVFSCDTVMVF</sequence>
<feature type="region of interest" description="Disordered" evidence="1">
    <location>
        <begin position="175"/>
        <end position="217"/>
    </location>
</feature>
<accession>K1PPE8</accession>
<protein>
    <submittedName>
        <fullName evidence="2">Uncharacterized protein</fullName>
    </submittedName>
</protein>
<reference evidence="2" key="1">
    <citation type="journal article" date="2012" name="Nature">
        <title>The oyster genome reveals stress adaptation and complexity of shell formation.</title>
        <authorList>
            <person name="Zhang G."/>
            <person name="Fang X."/>
            <person name="Guo X."/>
            <person name="Li L."/>
            <person name="Luo R."/>
            <person name="Xu F."/>
            <person name="Yang P."/>
            <person name="Zhang L."/>
            <person name="Wang X."/>
            <person name="Qi H."/>
            <person name="Xiong Z."/>
            <person name="Que H."/>
            <person name="Xie Y."/>
            <person name="Holland P.W."/>
            <person name="Paps J."/>
            <person name="Zhu Y."/>
            <person name="Wu F."/>
            <person name="Chen Y."/>
            <person name="Wang J."/>
            <person name="Peng C."/>
            <person name="Meng J."/>
            <person name="Yang L."/>
            <person name="Liu J."/>
            <person name="Wen B."/>
            <person name="Zhang N."/>
            <person name="Huang Z."/>
            <person name="Zhu Q."/>
            <person name="Feng Y."/>
            <person name="Mount A."/>
            <person name="Hedgecock D."/>
            <person name="Xu Z."/>
            <person name="Liu Y."/>
            <person name="Domazet-Loso T."/>
            <person name="Du Y."/>
            <person name="Sun X."/>
            <person name="Zhang S."/>
            <person name="Liu B."/>
            <person name="Cheng P."/>
            <person name="Jiang X."/>
            <person name="Li J."/>
            <person name="Fan D."/>
            <person name="Wang W."/>
            <person name="Fu W."/>
            <person name="Wang T."/>
            <person name="Wang B."/>
            <person name="Zhang J."/>
            <person name="Peng Z."/>
            <person name="Li Y."/>
            <person name="Li N."/>
            <person name="Wang J."/>
            <person name="Chen M."/>
            <person name="He Y."/>
            <person name="Tan F."/>
            <person name="Song X."/>
            <person name="Zheng Q."/>
            <person name="Huang R."/>
            <person name="Yang H."/>
            <person name="Du X."/>
            <person name="Chen L."/>
            <person name="Yang M."/>
            <person name="Gaffney P.M."/>
            <person name="Wang S."/>
            <person name="Luo L."/>
            <person name="She Z."/>
            <person name="Ming Y."/>
            <person name="Huang W."/>
            <person name="Zhang S."/>
            <person name="Huang B."/>
            <person name="Zhang Y."/>
            <person name="Qu T."/>
            <person name="Ni P."/>
            <person name="Miao G."/>
            <person name="Wang J."/>
            <person name="Wang Q."/>
            <person name="Steinberg C.E."/>
            <person name="Wang H."/>
            <person name="Li N."/>
            <person name="Qian L."/>
            <person name="Zhang G."/>
            <person name="Li Y."/>
            <person name="Yang H."/>
            <person name="Liu X."/>
            <person name="Wang J."/>
            <person name="Yin Y."/>
            <person name="Wang J."/>
        </authorList>
    </citation>
    <scope>NUCLEOTIDE SEQUENCE [LARGE SCALE GENOMIC DNA]</scope>
    <source>
        <strain evidence="2">05x7-T-G4-1.051#20</strain>
    </source>
</reference>
<dbReference type="HOGENOM" id="CLU_1205787_0_0_1"/>
<dbReference type="EMBL" id="JH816787">
    <property type="protein sequence ID" value="EKC18340.1"/>
    <property type="molecule type" value="Genomic_DNA"/>
</dbReference>